<dbReference type="KEGG" id="mhev:MHEL_54750"/>
<keyword evidence="3" id="KW-1185">Reference proteome</keyword>
<dbReference type="InterPro" id="IPR037401">
    <property type="entry name" value="SnoaL-like"/>
</dbReference>
<dbReference type="Pfam" id="PF12680">
    <property type="entry name" value="SnoaL_2"/>
    <property type="match status" value="1"/>
</dbReference>
<evidence type="ECO:0000313" key="3">
    <source>
        <dbReference type="Proteomes" id="UP000467148"/>
    </source>
</evidence>
<proteinExistence type="predicted"/>
<sequence>MDPLNQKRQEQNVTTYIDDASAFGANGSFFDVIRTGLAGLVDGEDYFDLLAEDVVFEYVISVPGYPRRVEGRDAVLELYRGYDDYMSIYSADGLRVYRDPDASVVVLEYEVHGHPVHGGGAYDNRFVSIVTVANGKVTHWRDYLDPIAVFNATGWPTMS</sequence>
<name>A0A7I7TDC2_9MYCO</name>
<organism evidence="2 3">
    <name type="scientific">Mycolicibacterium helvum</name>
    <dbReference type="NCBI Taxonomy" id="1534349"/>
    <lineage>
        <taxon>Bacteria</taxon>
        <taxon>Bacillati</taxon>
        <taxon>Actinomycetota</taxon>
        <taxon>Actinomycetes</taxon>
        <taxon>Mycobacteriales</taxon>
        <taxon>Mycobacteriaceae</taxon>
        <taxon>Mycolicibacterium</taxon>
    </lineage>
</organism>
<evidence type="ECO:0000313" key="2">
    <source>
        <dbReference type="EMBL" id="BBY67232.1"/>
    </source>
</evidence>
<dbReference type="SUPFAM" id="SSF54427">
    <property type="entry name" value="NTF2-like"/>
    <property type="match status" value="1"/>
</dbReference>
<reference evidence="2 3" key="1">
    <citation type="journal article" date="2019" name="Emerg. Microbes Infect.">
        <title>Comprehensive subspecies identification of 175 nontuberculous mycobacteria species based on 7547 genomic profiles.</title>
        <authorList>
            <person name="Matsumoto Y."/>
            <person name="Kinjo T."/>
            <person name="Motooka D."/>
            <person name="Nabeya D."/>
            <person name="Jung N."/>
            <person name="Uechi K."/>
            <person name="Horii T."/>
            <person name="Iida T."/>
            <person name="Fujita J."/>
            <person name="Nakamura S."/>
        </authorList>
    </citation>
    <scope>NUCLEOTIDE SEQUENCE [LARGE SCALE GENOMIC DNA]</scope>
    <source>
        <strain evidence="2 3">JCM 30396</strain>
    </source>
</reference>
<dbReference type="EMBL" id="AP022596">
    <property type="protein sequence ID" value="BBY67232.1"/>
    <property type="molecule type" value="Genomic_DNA"/>
</dbReference>
<gene>
    <name evidence="2" type="ORF">MHEL_54750</name>
</gene>
<accession>A0A7I7TDC2</accession>
<dbReference type="InterPro" id="IPR032710">
    <property type="entry name" value="NTF2-like_dom_sf"/>
</dbReference>
<dbReference type="AlphaFoldDB" id="A0A7I7TDC2"/>
<feature type="domain" description="SnoaL-like" evidence="1">
    <location>
        <begin position="44"/>
        <end position="140"/>
    </location>
</feature>
<dbReference type="Proteomes" id="UP000467148">
    <property type="component" value="Chromosome"/>
</dbReference>
<evidence type="ECO:0000259" key="1">
    <source>
        <dbReference type="Pfam" id="PF12680"/>
    </source>
</evidence>
<dbReference type="Gene3D" id="3.10.450.50">
    <property type="match status" value="1"/>
</dbReference>
<protein>
    <recommendedName>
        <fullName evidence="1">SnoaL-like domain-containing protein</fullName>
    </recommendedName>
</protein>